<evidence type="ECO:0000256" key="8">
    <source>
        <dbReference type="SAM" id="MobiDB-lite"/>
    </source>
</evidence>
<dbReference type="OrthoDB" id="5565328at2759"/>
<comment type="similarity">
    <text evidence="2">Belongs to the SCC4/mau-2 family.</text>
</comment>
<evidence type="ECO:0000256" key="7">
    <source>
        <dbReference type="ARBA" id="ARBA00023306"/>
    </source>
</evidence>
<dbReference type="Gene3D" id="1.25.40.10">
    <property type="entry name" value="Tetratricopeptide repeat domain"/>
    <property type="match status" value="1"/>
</dbReference>
<dbReference type="SUPFAM" id="SSF48452">
    <property type="entry name" value="TPR-like"/>
    <property type="match status" value="1"/>
</dbReference>
<protein>
    <recommendedName>
        <fullName evidence="11">Anaphase-promoting complex subunit 5</fullName>
    </recommendedName>
</protein>
<comment type="subcellular location">
    <subcellularLocation>
        <location evidence="1">Nucleus</location>
    </subcellularLocation>
</comment>
<feature type="compositionally biased region" description="Low complexity" evidence="8">
    <location>
        <begin position="7"/>
        <end position="43"/>
    </location>
</feature>
<dbReference type="InParanoid" id="A0A067MRB6"/>
<keyword evidence="5" id="KW-0159">Chromosome partition</keyword>
<evidence type="ECO:0000256" key="5">
    <source>
        <dbReference type="ARBA" id="ARBA00022829"/>
    </source>
</evidence>
<evidence type="ECO:0000256" key="1">
    <source>
        <dbReference type="ARBA" id="ARBA00004123"/>
    </source>
</evidence>
<organism evidence="9 10">
    <name type="scientific">Botryobasidium botryosum (strain FD-172 SS1)</name>
    <dbReference type="NCBI Taxonomy" id="930990"/>
    <lineage>
        <taxon>Eukaryota</taxon>
        <taxon>Fungi</taxon>
        <taxon>Dikarya</taxon>
        <taxon>Basidiomycota</taxon>
        <taxon>Agaricomycotina</taxon>
        <taxon>Agaricomycetes</taxon>
        <taxon>Cantharellales</taxon>
        <taxon>Botryobasidiaceae</taxon>
        <taxon>Botryobasidium</taxon>
    </lineage>
</organism>
<dbReference type="HOGENOM" id="CLU_010367_0_0_1"/>
<accession>A0A067MRB6</accession>
<dbReference type="AlphaFoldDB" id="A0A067MRB6"/>
<evidence type="ECO:0008006" key="11">
    <source>
        <dbReference type="Google" id="ProtNLM"/>
    </source>
</evidence>
<evidence type="ECO:0000313" key="9">
    <source>
        <dbReference type="EMBL" id="KDQ18139.1"/>
    </source>
</evidence>
<dbReference type="InterPro" id="IPR019440">
    <property type="entry name" value="MAU2"/>
</dbReference>
<dbReference type="Proteomes" id="UP000027195">
    <property type="component" value="Unassembled WGS sequence"/>
</dbReference>
<keyword evidence="7" id="KW-0131">Cell cycle</keyword>
<dbReference type="InterPro" id="IPR011990">
    <property type="entry name" value="TPR-like_helical_dom_sf"/>
</dbReference>
<dbReference type="GO" id="GO:0005634">
    <property type="term" value="C:nucleus"/>
    <property type="evidence" value="ECO:0007669"/>
    <property type="project" value="UniProtKB-SubCell"/>
</dbReference>
<sequence>MPSRLIPATPQRTRLRPAARATTKTPRTPLTPQTSPPTEAAAAPSAVSSALLLALPGLLQHPPTHPLHVPSLYLSLLALRKCLGMHTDGVEILSPEMECRAWTFLAETGMKVIGAGLSAKEGGLPWAQGIEAEVERAVGKGVLLSQKHHALRAYKTHLTLLHSHLALWQHNLKFSRSLLRRLCSSMTLSDPPHMRYTALLTLHGNLLSTAHSSPADLQAALQTVQTLRSLAVTWKHQSVIDLADVIRLRTLVVGGKWNEVGVNIAEVEKALGLVEFSNAPTPLESPAPGRPAKESQPLPENAEAVASPVVEPDSVTSALRIHTLIMAITFYTMTGSSKQAVIRLNKLHEILDSSALDGFPDGFLTIPLPSGPPLVLQITHPRTLYDLTYLISSVAKRDAVGRRPKKKVFAAEGLKACESPDEVKLPAWAGLREAHEIEERLAKIKADLLCELASVCIMRSEFDEAEKHLAEVIAHTRTFSLFPHFAARITLHYAHLFHALGVVSRALECYRAAAYLAEHDSFVNVAARAGEVGLRIGLGQADDADPEDLEEMREDVVVACRKIGGTLQAVGKVLEACGTEEIVRAKQHLKAALDIASASQDNYLRALILAMTSAHYMHTATSHAEMMLKTCRQLASGLGASDARPSRAGADAEAGVEDVIGNAPLGLWVGERFLELYRRLGKPEKAQRQEAANDNLAKAVQAISERCSDGLGISEPQGDLDARAAC</sequence>
<dbReference type="GO" id="GO:0051301">
    <property type="term" value="P:cell division"/>
    <property type="evidence" value="ECO:0007669"/>
    <property type="project" value="UniProtKB-KW"/>
</dbReference>
<feature type="region of interest" description="Disordered" evidence="8">
    <location>
        <begin position="1"/>
        <end position="43"/>
    </location>
</feature>
<dbReference type="GO" id="GO:0007059">
    <property type="term" value="P:chromosome segregation"/>
    <property type="evidence" value="ECO:0007669"/>
    <property type="project" value="UniProtKB-KW"/>
</dbReference>
<keyword evidence="3" id="KW-0132">Cell division</keyword>
<evidence type="ECO:0000256" key="6">
    <source>
        <dbReference type="ARBA" id="ARBA00023242"/>
    </source>
</evidence>
<evidence type="ECO:0000256" key="2">
    <source>
        <dbReference type="ARBA" id="ARBA00008585"/>
    </source>
</evidence>
<evidence type="ECO:0000256" key="4">
    <source>
        <dbReference type="ARBA" id="ARBA00022776"/>
    </source>
</evidence>
<keyword evidence="6" id="KW-0539">Nucleus</keyword>
<keyword evidence="4" id="KW-0498">Mitosis</keyword>
<dbReference type="GO" id="GO:0007064">
    <property type="term" value="P:mitotic sister chromatid cohesion"/>
    <property type="evidence" value="ECO:0007669"/>
    <property type="project" value="InterPro"/>
</dbReference>
<keyword evidence="10" id="KW-1185">Reference proteome</keyword>
<dbReference type="Pfam" id="PF10345">
    <property type="entry name" value="Cohesin_load"/>
    <property type="match status" value="1"/>
</dbReference>
<gene>
    <name evidence="9" type="ORF">BOTBODRAFT_155238</name>
</gene>
<feature type="region of interest" description="Disordered" evidence="8">
    <location>
        <begin position="282"/>
        <end position="309"/>
    </location>
</feature>
<reference evidence="10" key="1">
    <citation type="journal article" date="2014" name="Proc. Natl. Acad. Sci. U.S.A.">
        <title>Extensive sampling of basidiomycete genomes demonstrates inadequacy of the white-rot/brown-rot paradigm for wood decay fungi.</title>
        <authorList>
            <person name="Riley R."/>
            <person name="Salamov A.A."/>
            <person name="Brown D.W."/>
            <person name="Nagy L.G."/>
            <person name="Floudas D."/>
            <person name="Held B.W."/>
            <person name="Levasseur A."/>
            <person name="Lombard V."/>
            <person name="Morin E."/>
            <person name="Otillar R."/>
            <person name="Lindquist E.A."/>
            <person name="Sun H."/>
            <person name="LaButti K.M."/>
            <person name="Schmutz J."/>
            <person name="Jabbour D."/>
            <person name="Luo H."/>
            <person name="Baker S.E."/>
            <person name="Pisabarro A.G."/>
            <person name="Walton J.D."/>
            <person name="Blanchette R.A."/>
            <person name="Henrissat B."/>
            <person name="Martin F."/>
            <person name="Cullen D."/>
            <person name="Hibbett D.S."/>
            <person name="Grigoriev I.V."/>
        </authorList>
    </citation>
    <scope>NUCLEOTIDE SEQUENCE [LARGE SCALE GENOMIC DNA]</scope>
    <source>
        <strain evidence="10">FD-172 SS1</strain>
    </source>
</reference>
<evidence type="ECO:0000256" key="3">
    <source>
        <dbReference type="ARBA" id="ARBA00022618"/>
    </source>
</evidence>
<evidence type="ECO:0000313" key="10">
    <source>
        <dbReference type="Proteomes" id="UP000027195"/>
    </source>
</evidence>
<name>A0A067MRB6_BOTB1</name>
<dbReference type="PANTHER" id="PTHR21394">
    <property type="entry name" value="MAU2 CHROMATID COHESION FACTOR HOMOLOG"/>
    <property type="match status" value="1"/>
</dbReference>
<dbReference type="EMBL" id="KL198022">
    <property type="protein sequence ID" value="KDQ18139.1"/>
    <property type="molecule type" value="Genomic_DNA"/>
</dbReference>
<proteinExistence type="inferred from homology"/>